<feature type="domain" description="DUF2157" evidence="2">
    <location>
        <begin position="14"/>
        <end position="157"/>
    </location>
</feature>
<proteinExistence type="predicted"/>
<accession>A0A2S4HAV2</accession>
<feature type="transmembrane region" description="Helical" evidence="1">
    <location>
        <begin position="350"/>
        <end position="367"/>
    </location>
</feature>
<feature type="transmembrane region" description="Helical" evidence="1">
    <location>
        <begin position="111"/>
        <end position="131"/>
    </location>
</feature>
<feature type="transmembrane region" description="Helical" evidence="1">
    <location>
        <begin position="292"/>
        <end position="313"/>
    </location>
</feature>
<dbReference type="Pfam" id="PF09925">
    <property type="entry name" value="DUF2157"/>
    <property type="match status" value="1"/>
</dbReference>
<name>A0A2S4HAV2_9GAMM</name>
<keyword evidence="1" id="KW-1133">Transmembrane helix</keyword>
<feature type="transmembrane region" description="Helical" evidence="1">
    <location>
        <begin position="81"/>
        <end position="99"/>
    </location>
</feature>
<protein>
    <recommendedName>
        <fullName evidence="2">DUF2157 domain-containing protein</fullName>
    </recommendedName>
</protein>
<gene>
    <name evidence="3" type="ORF">C0068_19070</name>
</gene>
<evidence type="ECO:0000313" key="4">
    <source>
        <dbReference type="Proteomes" id="UP000237222"/>
    </source>
</evidence>
<dbReference type="AlphaFoldDB" id="A0A2S4HAV2"/>
<comment type="caution">
    <text evidence="3">The sequence shown here is derived from an EMBL/GenBank/DDBJ whole genome shotgun (WGS) entry which is preliminary data.</text>
</comment>
<feature type="transmembrane region" description="Helical" evidence="1">
    <location>
        <begin position="183"/>
        <end position="199"/>
    </location>
</feature>
<keyword evidence="1" id="KW-0812">Transmembrane</keyword>
<feature type="transmembrane region" description="Helical" evidence="1">
    <location>
        <begin position="325"/>
        <end position="344"/>
    </location>
</feature>
<dbReference type="EMBL" id="PQGG01000044">
    <property type="protein sequence ID" value="POP51087.1"/>
    <property type="molecule type" value="Genomic_DNA"/>
</dbReference>
<dbReference type="OrthoDB" id="7353197at2"/>
<organism evidence="3 4">
    <name type="scientific">Zhongshania marina</name>
    <dbReference type="NCBI Taxonomy" id="2304603"/>
    <lineage>
        <taxon>Bacteria</taxon>
        <taxon>Pseudomonadati</taxon>
        <taxon>Pseudomonadota</taxon>
        <taxon>Gammaproteobacteria</taxon>
        <taxon>Cellvibrionales</taxon>
        <taxon>Spongiibacteraceae</taxon>
        <taxon>Zhongshania</taxon>
    </lineage>
</organism>
<sequence>MENNNPWLRAEIAQWLREGIITDQQAQTLYARYPAFVAYKPKGDGAWGKVVFALLGVGVFGLGVILLFAYNWEGMHRYMKLAAIGLGILGAHGAALLMAKNEKSNPRMIESFHLLGTMLFGAGIWLIAQIYHFDAHYPDGFFLWCLAALSLAWALPSIAHAVLATILLLLWSGLETFEFGRHLPLATWILLLGLLPLAWMQRASSLLAVLLLALPLSYAFTVVGLGDRYLFALGLLLLGSYFALARIVSVSAYPESSGVFSLCGSLLWLPLIYVGTFTGLPSLSGMSELPGFGLLYILLPSLLVLVAWFVALVRKGSRPASLEQWLESGLVLFVLLLAVLPSLSGADLSGWSRVVFNLAFLAHALFYVYRGTEHLRSKLLSLGCVMLVLLAVARFTDLFESLLARSAIFLLLGLLLFVIGVRYSKQNTRRKLEKPRA</sequence>
<dbReference type="Proteomes" id="UP000237222">
    <property type="component" value="Unassembled WGS sequence"/>
</dbReference>
<feature type="transmembrane region" description="Helical" evidence="1">
    <location>
        <begin position="206"/>
        <end position="223"/>
    </location>
</feature>
<feature type="transmembrane region" description="Helical" evidence="1">
    <location>
        <begin position="402"/>
        <end position="421"/>
    </location>
</feature>
<evidence type="ECO:0000259" key="2">
    <source>
        <dbReference type="Pfam" id="PF09925"/>
    </source>
</evidence>
<feature type="transmembrane region" description="Helical" evidence="1">
    <location>
        <begin position="259"/>
        <end position="280"/>
    </location>
</feature>
<feature type="transmembrane region" description="Helical" evidence="1">
    <location>
        <begin position="50"/>
        <end position="69"/>
    </location>
</feature>
<evidence type="ECO:0000256" key="1">
    <source>
        <dbReference type="SAM" id="Phobius"/>
    </source>
</evidence>
<feature type="transmembrane region" description="Helical" evidence="1">
    <location>
        <begin position="229"/>
        <end position="247"/>
    </location>
</feature>
<feature type="transmembrane region" description="Helical" evidence="1">
    <location>
        <begin position="143"/>
        <end position="171"/>
    </location>
</feature>
<keyword evidence="1" id="KW-0472">Membrane</keyword>
<dbReference type="InterPro" id="IPR018677">
    <property type="entry name" value="DUF2157"/>
</dbReference>
<dbReference type="RefSeq" id="WP_103686051.1">
    <property type="nucleotide sequence ID" value="NZ_PQGG01000044.1"/>
</dbReference>
<reference evidence="3" key="1">
    <citation type="submission" date="2018-01" db="EMBL/GenBank/DDBJ databases">
        <authorList>
            <person name="Yu X.-D."/>
        </authorList>
    </citation>
    <scope>NUCLEOTIDE SEQUENCE</scope>
    <source>
        <strain evidence="3">ZX-21</strain>
    </source>
</reference>
<evidence type="ECO:0000313" key="3">
    <source>
        <dbReference type="EMBL" id="POP51087.1"/>
    </source>
</evidence>
<feature type="transmembrane region" description="Helical" evidence="1">
    <location>
        <begin position="379"/>
        <end position="396"/>
    </location>
</feature>